<organism evidence="7 8">
    <name type="scientific">Macrococcus lamae</name>
    <dbReference type="NCBI Taxonomy" id="198484"/>
    <lineage>
        <taxon>Bacteria</taxon>
        <taxon>Bacillati</taxon>
        <taxon>Bacillota</taxon>
        <taxon>Bacilli</taxon>
        <taxon>Bacillales</taxon>
        <taxon>Staphylococcaceae</taxon>
        <taxon>Macrococcus</taxon>
    </lineage>
</organism>
<dbReference type="InterPro" id="IPR050078">
    <property type="entry name" value="Ribosomal_L11_MeTrfase_PrmA"/>
</dbReference>
<dbReference type="InterPro" id="IPR004498">
    <property type="entry name" value="Ribosomal_PrmA_MeTrfase"/>
</dbReference>
<comment type="caution">
    <text evidence="7">The sequence shown here is derived from an EMBL/GenBank/DDBJ whole genome shotgun (WGS) entry which is preliminary data.</text>
</comment>
<evidence type="ECO:0000256" key="5">
    <source>
        <dbReference type="ARBA" id="ARBA00022691"/>
    </source>
</evidence>
<evidence type="ECO:0000256" key="4">
    <source>
        <dbReference type="ARBA" id="ARBA00022679"/>
    </source>
</evidence>
<feature type="binding site" evidence="6">
    <location>
        <position position="245"/>
    </location>
    <ligand>
        <name>S-adenosyl-L-methionine</name>
        <dbReference type="ChEBI" id="CHEBI:59789"/>
    </ligand>
</feature>
<keyword evidence="7" id="KW-0687">Ribonucleoprotein</keyword>
<evidence type="ECO:0000313" key="7">
    <source>
        <dbReference type="EMBL" id="TDM13100.1"/>
    </source>
</evidence>
<name>A0A4R6BXZ0_9STAP</name>
<feature type="binding site" evidence="6">
    <location>
        <position position="159"/>
    </location>
    <ligand>
        <name>S-adenosyl-L-methionine</name>
        <dbReference type="ChEBI" id="CHEBI:59789"/>
    </ligand>
</feature>
<dbReference type="PANTHER" id="PTHR43648">
    <property type="entry name" value="ELECTRON TRANSFER FLAVOPROTEIN BETA SUBUNIT LYSINE METHYLTRANSFERASE"/>
    <property type="match status" value="1"/>
</dbReference>
<dbReference type="PIRSF" id="PIRSF000401">
    <property type="entry name" value="RPL11_MTase"/>
    <property type="match status" value="1"/>
</dbReference>
<dbReference type="Gene3D" id="3.40.50.150">
    <property type="entry name" value="Vaccinia Virus protein VP39"/>
    <property type="match status" value="1"/>
</dbReference>
<dbReference type="Proteomes" id="UP000294802">
    <property type="component" value="Unassembled WGS sequence"/>
</dbReference>
<evidence type="ECO:0000313" key="8">
    <source>
        <dbReference type="Proteomes" id="UP000294802"/>
    </source>
</evidence>
<dbReference type="Pfam" id="PF06325">
    <property type="entry name" value="PrmA"/>
    <property type="match status" value="1"/>
</dbReference>
<dbReference type="InterPro" id="IPR029063">
    <property type="entry name" value="SAM-dependent_MTases_sf"/>
</dbReference>
<sequence length="311" mass="34601">MDYKEVTLLLNHEVEPFIAELLNALGANGVVIEDSAEVSKGRVDSYGEIYELNPADYPEEGIRVKCYFSLFDFNDKLLRDIEKSVYELRDVPITTFNMTTADVKDADWENEWKNHFHAFRASEMFTVVPSWEEYEAASEETVITLDPGMAFGTGDHATTSMCLKLVEKYVLPGHSVIDVGTGSGILSIAAHKLGASKVRAIDLDKVAVRVAEENFAINHCADEIETDTGNLLVGETERRDIILANILAHIVDLMIDDSYKLLNDNGVFITSGIIAEKEEMIVNHLKKAGFRILEITRESGWIAIAAIKEVA</sequence>
<proteinExistence type="inferred from homology"/>
<feature type="binding site" evidence="6">
    <location>
        <position position="202"/>
    </location>
    <ligand>
        <name>S-adenosyl-L-methionine</name>
        <dbReference type="ChEBI" id="CHEBI:59789"/>
    </ligand>
</feature>
<gene>
    <name evidence="6" type="primary">prmA</name>
    <name evidence="7" type="ORF">ERX29_00415</name>
</gene>
<dbReference type="NCBIfam" id="TIGR00406">
    <property type="entry name" value="prmA"/>
    <property type="match status" value="1"/>
</dbReference>
<keyword evidence="4 6" id="KW-0808">Transferase</keyword>
<feature type="binding site" evidence="6">
    <location>
        <position position="180"/>
    </location>
    <ligand>
        <name>S-adenosyl-L-methionine</name>
        <dbReference type="ChEBI" id="CHEBI:59789"/>
    </ligand>
</feature>
<dbReference type="OrthoDB" id="9785995at2"/>
<keyword evidence="3 6" id="KW-0489">Methyltransferase</keyword>
<evidence type="ECO:0000256" key="2">
    <source>
        <dbReference type="ARBA" id="ARBA00022490"/>
    </source>
</evidence>
<dbReference type="SUPFAM" id="SSF53335">
    <property type="entry name" value="S-adenosyl-L-methionine-dependent methyltransferases"/>
    <property type="match status" value="1"/>
</dbReference>
<protein>
    <recommendedName>
        <fullName evidence="6">Ribosomal protein L11 methyltransferase</fullName>
        <shortName evidence="6">L11 Mtase</shortName>
        <ecNumber evidence="6">2.1.1.-</ecNumber>
    </recommendedName>
</protein>
<comment type="subcellular location">
    <subcellularLocation>
        <location evidence="6">Cytoplasm</location>
    </subcellularLocation>
</comment>
<evidence type="ECO:0000256" key="3">
    <source>
        <dbReference type="ARBA" id="ARBA00022603"/>
    </source>
</evidence>
<dbReference type="PANTHER" id="PTHR43648:SF1">
    <property type="entry name" value="ELECTRON TRANSFER FLAVOPROTEIN BETA SUBUNIT LYSINE METHYLTRANSFERASE"/>
    <property type="match status" value="1"/>
</dbReference>
<evidence type="ECO:0000256" key="1">
    <source>
        <dbReference type="ARBA" id="ARBA00009741"/>
    </source>
</evidence>
<reference evidence="7 8" key="1">
    <citation type="submission" date="2019-01" db="EMBL/GenBank/DDBJ databases">
        <title>Draft genome sequences of the type strains of six Macrococcus species.</title>
        <authorList>
            <person name="Mazhar S."/>
            <person name="Altermann E."/>
            <person name="Hill C."/>
            <person name="Mcauliffe O."/>
        </authorList>
    </citation>
    <scope>NUCLEOTIDE SEQUENCE [LARGE SCALE GENOMIC DNA]</scope>
    <source>
        <strain evidence="7 8">CCM4815</strain>
    </source>
</reference>
<dbReference type="CDD" id="cd02440">
    <property type="entry name" value="AdoMet_MTases"/>
    <property type="match status" value="1"/>
</dbReference>
<dbReference type="EC" id="2.1.1.-" evidence="6"/>
<comment type="function">
    <text evidence="6">Methylates ribosomal protein L11.</text>
</comment>
<keyword evidence="8" id="KW-1185">Reference proteome</keyword>
<comment type="similarity">
    <text evidence="1 6">Belongs to the methyltransferase superfamily. PrmA family.</text>
</comment>
<dbReference type="RefSeq" id="WP_133442704.1">
    <property type="nucleotide sequence ID" value="NZ_SCWB01000001.1"/>
</dbReference>
<dbReference type="GO" id="GO:0005840">
    <property type="term" value="C:ribosome"/>
    <property type="evidence" value="ECO:0007669"/>
    <property type="project" value="UniProtKB-KW"/>
</dbReference>
<dbReference type="GO" id="GO:0032259">
    <property type="term" value="P:methylation"/>
    <property type="evidence" value="ECO:0007669"/>
    <property type="project" value="UniProtKB-KW"/>
</dbReference>
<dbReference type="HAMAP" id="MF_00735">
    <property type="entry name" value="Methyltr_PrmA"/>
    <property type="match status" value="1"/>
</dbReference>
<keyword evidence="2 6" id="KW-0963">Cytoplasm</keyword>
<dbReference type="EMBL" id="SCWB01000001">
    <property type="protein sequence ID" value="TDM13100.1"/>
    <property type="molecule type" value="Genomic_DNA"/>
</dbReference>
<evidence type="ECO:0000256" key="6">
    <source>
        <dbReference type="HAMAP-Rule" id="MF_00735"/>
    </source>
</evidence>
<accession>A0A4R6BXZ0</accession>
<comment type="catalytic activity">
    <reaction evidence="6">
        <text>L-lysyl-[protein] + 3 S-adenosyl-L-methionine = N(6),N(6),N(6)-trimethyl-L-lysyl-[protein] + 3 S-adenosyl-L-homocysteine + 3 H(+)</text>
        <dbReference type="Rhea" id="RHEA:54192"/>
        <dbReference type="Rhea" id="RHEA-COMP:9752"/>
        <dbReference type="Rhea" id="RHEA-COMP:13826"/>
        <dbReference type="ChEBI" id="CHEBI:15378"/>
        <dbReference type="ChEBI" id="CHEBI:29969"/>
        <dbReference type="ChEBI" id="CHEBI:57856"/>
        <dbReference type="ChEBI" id="CHEBI:59789"/>
        <dbReference type="ChEBI" id="CHEBI:61961"/>
    </reaction>
</comment>
<dbReference type="AlphaFoldDB" id="A0A4R6BXZ0"/>
<dbReference type="GO" id="GO:0016279">
    <property type="term" value="F:protein-lysine N-methyltransferase activity"/>
    <property type="evidence" value="ECO:0007669"/>
    <property type="project" value="RHEA"/>
</dbReference>
<keyword evidence="7" id="KW-0689">Ribosomal protein</keyword>
<dbReference type="GO" id="GO:0005737">
    <property type="term" value="C:cytoplasm"/>
    <property type="evidence" value="ECO:0007669"/>
    <property type="project" value="UniProtKB-SubCell"/>
</dbReference>
<keyword evidence="5 6" id="KW-0949">S-adenosyl-L-methionine</keyword>